<dbReference type="PANTHER" id="PTHR21581">
    <property type="entry name" value="D-ALANYL-D-ALANINE CARBOXYPEPTIDASE"/>
    <property type="match status" value="1"/>
</dbReference>
<name>A0ABT7UB59_9FIRM</name>
<keyword evidence="11" id="KW-1185">Reference proteome</keyword>
<dbReference type="SUPFAM" id="SSF56601">
    <property type="entry name" value="beta-lactamase/transpeptidase-like"/>
    <property type="match status" value="1"/>
</dbReference>
<feature type="domain" description="Peptidase S11 D-alanyl-D-alanine carboxypeptidase A N-terminal" evidence="9">
    <location>
        <begin position="30"/>
        <end position="239"/>
    </location>
</feature>
<keyword evidence="5" id="KW-0573">Peptidoglycan synthesis</keyword>
<evidence type="ECO:0000256" key="4">
    <source>
        <dbReference type="ARBA" id="ARBA00022960"/>
    </source>
</evidence>
<dbReference type="RefSeq" id="WP_289607341.1">
    <property type="nucleotide sequence ID" value="NZ_JAUDCG010000014.1"/>
</dbReference>
<keyword evidence="2 8" id="KW-0732">Signal</keyword>
<protein>
    <submittedName>
        <fullName evidence="10">Serine hydrolase</fullName>
    </submittedName>
</protein>
<organism evidence="10 11">
    <name type="scientific">Amedibacillus dolichus</name>
    <dbReference type="NCBI Taxonomy" id="31971"/>
    <lineage>
        <taxon>Bacteria</taxon>
        <taxon>Bacillati</taxon>
        <taxon>Bacillota</taxon>
        <taxon>Erysipelotrichia</taxon>
        <taxon>Erysipelotrichales</taxon>
        <taxon>Erysipelotrichaceae</taxon>
        <taxon>Amedibacillus</taxon>
    </lineage>
</organism>
<gene>
    <name evidence="10" type="ORF">QUV96_04395</name>
</gene>
<dbReference type="Proteomes" id="UP001529340">
    <property type="component" value="Unassembled WGS sequence"/>
</dbReference>
<dbReference type="InterPro" id="IPR001967">
    <property type="entry name" value="Peptidase_S11_N"/>
</dbReference>
<dbReference type="Gene3D" id="3.40.710.10">
    <property type="entry name" value="DD-peptidase/beta-lactamase superfamily"/>
    <property type="match status" value="1"/>
</dbReference>
<reference evidence="10" key="2">
    <citation type="submission" date="2023-06" db="EMBL/GenBank/DDBJ databases">
        <authorList>
            <person name="Zeman M."/>
            <person name="Kubasova T."/>
            <person name="Jahodarova E."/>
            <person name="Nykrynova M."/>
            <person name="Rychlik I."/>
        </authorList>
    </citation>
    <scope>NUCLEOTIDE SEQUENCE</scope>
    <source>
        <strain evidence="10">ET39</strain>
    </source>
</reference>
<evidence type="ECO:0000256" key="7">
    <source>
        <dbReference type="RuleBase" id="RU004016"/>
    </source>
</evidence>
<comment type="similarity">
    <text evidence="1 7">Belongs to the peptidase S11 family.</text>
</comment>
<evidence type="ECO:0000313" key="11">
    <source>
        <dbReference type="Proteomes" id="UP001529340"/>
    </source>
</evidence>
<dbReference type="Pfam" id="PF00768">
    <property type="entry name" value="Peptidase_S11"/>
    <property type="match status" value="1"/>
</dbReference>
<evidence type="ECO:0000256" key="6">
    <source>
        <dbReference type="ARBA" id="ARBA00023316"/>
    </source>
</evidence>
<evidence type="ECO:0000313" key="10">
    <source>
        <dbReference type="EMBL" id="MDM8156875.1"/>
    </source>
</evidence>
<evidence type="ECO:0000256" key="8">
    <source>
        <dbReference type="SAM" id="SignalP"/>
    </source>
</evidence>
<evidence type="ECO:0000256" key="2">
    <source>
        <dbReference type="ARBA" id="ARBA00022729"/>
    </source>
</evidence>
<keyword evidence="6" id="KW-0961">Cell wall biogenesis/degradation</keyword>
<keyword evidence="3 10" id="KW-0378">Hydrolase</keyword>
<evidence type="ECO:0000256" key="1">
    <source>
        <dbReference type="ARBA" id="ARBA00007164"/>
    </source>
</evidence>
<dbReference type="PANTHER" id="PTHR21581:SF33">
    <property type="entry name" value="D-ALANYL-D-ALANINE CARBOXYPEPTIDASE DACB"/>
    <property type="match status" value="1"/>
</dbReference>
<proteinExistence type="inferred from homology"/>
<feature type="chain" id="PRO_5046823455" evidence="8">
    <location>
        <begin position="23"/>
        <end position="320"/>
    </location>
</feature>
<dbReference type="GO" id="GO:0016787">
    <property type="term" value="F:hydrolase activity"/>
    <property type="evidence" value="ECO:0007669"/>
    <property type="project" value="UniProtKB-KW"/>
</dbReference>
<dbReference type="EMBL" id="JAUDCG010000014">
    <property type="protein sequence ID" value="MDM8156875.1"/>
    <property type="molecule type" value="Genomic_DNA"/>
</dbReference>
<accession>A0ABT7UB59</accession>
<dbReference type="InterPro" id="IPR012338">
    <property type="entry name" value="Beta-lactam/transpept-like"/>
</dbReference>
<evidence type="ECO:0000256" key="3">
    <source>
        <dbReference type="ARBA" id="ARBA00022801"/>
    </source>
</evidence>
<reference evidence="10" key="1">
    <citation type="submission" date="2023-06" db="EMBL/GenBank/DDBJ databases">
        <title>Identification and characterization of horizontal gene transfer across gut microbiota members of farm animals based on homology search.</title>
        <authorList>
            <person name="Schwarzerova J."/>
            <person name="Nykrynova M."/>
            <person name="Jureckova K."/>
            <person name="Cejkova D."/>
            <person name="Rychlik I."/>
        </authorList>
    </citation>
    <scope>NUCLEOTIDE SEQUENCE</scope>
    <source>
        <strain evidence="10">ET39</strain>
    </source>
</reference>
<feature type="signal peptide" evidence="8">
    <location>
        <begin position="1"/>
        <end position="22"/>
    </location>
</feature>
<dbReference type="PRINTS" id="PR00725">
    <property type="entry name" value="DADACBPTASE1"/>
</dbReference>
<comment type="caution">
    <text evidence="10">The sequence shown here is derived from an EMBL/GenBank/DDBJ whole genome shotgun (WGS) entry which is preliminary data.</text>
</comment>
<dbReference type="InterPro" id="IPR018044">
    <property type="entry name" value="Peptidase_S11"/>
</dbReference>
<sequence length="320" mass="36066">MRRCRVFLFCFLLLFSTLPLRASSIGAYCVLAQDGRILYARSLHEVQSVASISKVMTAVVALEHGELDQRIVIGEEIRQVDGSSIYLREGEEYVLEDLLYGLLLRSGNDAAVSIAKGVAGDPQRFVAWMNEKAQELGMQDTLFRNPSGLDETDGGNLSSVYDMALLMNYAMQNETFAKISATRQYENEKGTLWTNKNRLLTQYGYATGGKTGYTREAGRTLVSSARKEQLFVVIVTFGMSDDFDFHETYYEKAFSEYEGIPLIEPGTYQLMEQTFVVASPPILTVRRQADHQVKETCSEQGYRIEASSEGHTMAYTYPWR</sequence>
<evidence type="ECO:0000259" key="9">
    <source>
        <dbReference type="Pfam" id="PF00768"/>
    </source>
</evidence>
<keyword evidence="4" id="KW-0133">Cell shape</keyword>
<evidence type="ECO:0000256" key="5">
    <source>
        <dbReference type="ARBA" id="ARBA00022984"/>
    </source>
</evidence>